<gene>
    <name evidence="1" type="ORF">QY95_02609</name>
</gene>
<accession>A0A0F5HYG5</accession>
<reference evidence="1" key="1">
    <citation type="submission" date="2015-02" db="EMBL/GenBank/DDBJ databases">
        <title>Genome Assembly of Bacillaceae bacterium MTCC 8252.</title>
        <authorList>
            <person name="Verma A."/>
            <person name="Khatri I."/>
            <person name="Mual P."/>
            <person name="Subramanian S."/>
            <person name="Krishnamurthi S."/>
        </authorList>
    </citation>
    <scope>NUCLEOTIDE SEQUENCE [LARGE SCALE GENOMIC DNA]</scope>
    <source>
        <strain evidence="1">MTCC 8252</strain>
    </source>
</reference>
<dbReference type="Proteomes" id="UP000031563">
    <property type="component" value="Unassembled WGS sequence"/>
</dbReference>
<organism evidence="1 2">
    <name type="scientific">Bacillus thermotolerans</name>
    <name type="common">Quasibacillus thermotolerans</name>
    <dbReference type="NCBI Taxonomy" id="1221996"/>
    <lineage>
        <taxon>Bacteria</taxon>
        <taxon>Bacillati</taxon>
        <taxon>Bacillota</taxon>
        <taxon>Bacilli</taxon>
        <taxon>Bacillales</taxon>
        <taxon>Bacillaceae</taxon>
        <taxon>Bacillus</taxon>
    </lineage>
</organism>
<dbReference type="AlphaFoldDB" id="A0A0F5HLY3"/>
<accession>A0A0F5HLY3</accession>
<evidence type="ECO:0000313" key="1">
    <source>
        <dbReference type="EMBL" id="KKB38361.1"/>
    </source>
</evidence>
<evidence type="ECO:0000313" key="2">
    <source>
        <dbReference type="Proteomes" id="UP000031563"/>
    </source>
</evidence>
<comment type="caution">
    <text evidence="1">The sequence shown here is derived from an EMBL/GenBank/DDBJ whole genome shotgun (WGS) entry which is preliminary data.</text>
</comment>
<keyword evidence="2" id="KW-1185">Reference proteome</keyword>
<protein>
    <submittedName>
        <fullName evidence="1">Uncharacterized protein</fullName>
    </submittedName>
</protein>
<sequence>MKPISVAGRRDLLVKPTEEGEGTIVVLSDGIEVEFPVNRLSELCRAVLLGTKE</sequence>
<name>A0A0F5HLY3_BACTR</name>
<dbReference type="EMBL" id="JWIR02000047">
    <property type="protein sequence ID" value="KKB38361.1"/>
    <property type="molecule type" value="Genomic_DNA"/>
</dbReference>
<proteinExistence type="predicted"/>